<evidence type="ECO:0000313" key="1">
    <source>
        <dbReference type="EMBL" id="CAI9924410.1"/>
    </source>
</evidence>
<protein>
    <submittedName>
        <fullName evidence="2">Hypothetical_protein</fullName>
    </submittedName>
</protein>
<evidence type="ECO:0000313" key="3">
    <source>
        <dbReference type="Proteomes" id="UP001642409"/>
    </source>
</evidence>
<dbReference type="Proteomes" id="UP001642409">
    <property type="component" value="Unassembled WGS sequence"/>
</dbReference>
<proteinExistence type="predicted"/>
<keyword evidence="3" id="KW-1185">Reference proteome</keyword>
<comment type="caution">
    <text evidence="1">The sequence shown here is derived from an EMBL/GenBank/DDBJ whole genome shotgun (WGS) entry which is preliminary data.</text>
</comment>
<sequence length="230" mass="26320">MAPKAYTFNTTSCSDRSDETWADMMALGLQTLATDYSSRREPLFRQLIVPVNKVPIFGANVMNDLETLKYFKMGFAKNSCIQLYKSLASKHARLCERKRCRVQELLLCFTYSNRFKRLAFATSRVVTNVSSRRHRFSHVSRTRSSEMRFLAELKEFGVLITVLEKVGLEIDSRVSRRWVHSKLLLVQLEAMAACFGRRTTCVTHYASAKLLAITFQTHSISTAAELSLRV</sequence>
<gene>
    <name evidence="1" type="ORF">HINF_LOCUS12055</name>
    <name evidence="2" type="ORF">HINF_LOCUS63363</name>
</gene>
<organism evidence="1">
    <name type="scientific">Hexamita inflata</name>
    <dbReference type="NCBI Taxonomy" id="28002"/>
    <lineage>
        <taxon>Eukaryota</taxon>
        <taxon>Metamonada</taxon>
        <taxon>Diplomonadida</taxon>
        <taxon>Hexamitidae</taxon>
        <taxon>Hexamitinae</taxon>
        <taxon>Hexamita</taxon>
    </lineage>
</organism>
<dbReference type="EMBL" id="CAXDID020000396">
    <property type="protein sequence ID" value="CAL6086846.1"/>
    <property type="molecule type" value="Genomic_DNA"/>
</dbReference>
<evidence type="ECO:0000313" key="2">
    <source>
        <dbReference type="EMBL" id="CAL6086846.1"/>
    </source>
</evidence>
<reference evidence="1" key="1">
    <citation type="submission" date="2023-06" db="EMBL/GenBank/DDBJ databases">
        <authorList>
            <person name="Kurt Z."/>
        </authorList>
    </citation>
    <scope>NUCLEOTIDE SEQUENCE</scope>
</reference>
<name>A0AA86NR13_9EUKA</name>
<reference evidence="2 3" key="2">
    <citation type="submission" date="2024-07" db="EMBL/GenBank/DDBJ databases">
        <authorList>
            <person name="Akdeniz Z."/>
        </authorList>
    </citation>
    <scope>NUCLEOTIDE SEQUENCE [LARGE SCALE GENOMIC DNA]</scope>
</reference>
<accession>A0AA86NR13</accession>
<dbReference type="AlphaFoldDB" id="A0AA86NR13"/>
<dbReference type="EMBL" id="CATOUU010000311">
    <property type="protein sequence ID" value="CAI9924410.1"/>
    <property type="molecule type" value="Genomic_DNA"/>
</dbReference>